<gene>
    <name evidence="2" type="ORF">S01H4_44245</name>
</gene>
<evidence type="ECO:0000259" key="1">
    <source>
        <dbReference type="PROSITE" id="PS50853"/>
    </source>
</evidence>
<protein>
    <recommendedName>
        <fullName evidence="1">Fibronectin type-III domain-containing protein</fullName>
    </recommendedName>
</protein>
<accession>X1D8D6</accession>
<dbReference type="CDD" id="cd00063">
    <property type="entry name" value="FN3"/>
    <property type="match status" value="1"/>
</dbReference>
<proteinExistence type="predicted"/>
<reference evidence="2" key="1">
    <citation type="journal article" date="2014" name="Front. Microbiol.">
        <title>High frequency of phylogenetically diverse reductive dehalogenase-homologous genes in deep subseafloor sedimentary metagenomes.</title>
        <authorList>
            <person name="Kawai M."/>
            <person name="Futagami T."/>
            <person name="Toyoda A."/>
            <person name="Takaki Y."/>
            <person name="Nishi S."/>
            <person name="Hori S."/>
            <person name="Arai W."/>
            <person name="Tsubouchi T."/>
            <person name="Morono Y."/>
            <person name="Uchiyama I."/>
            <person name="Ito T."/>
            <person name="Fujiyama A."/>
            <person name="Inagaki F."/>
            <person name="Takami H."/>
        </authorList>
    </citation>
    <scope>NUCLEOTIDE SEQUENCE</scope>
    <source>
        <strain evidence="2">Expedition CK06-06</strain>
    </source>
</reference>
<organism evidence="2">
    <name type="scientific">marine sediment metagenome</name>
    <dbReference type="NCBI Taxonomy" id="412755"/>
    <lineage>
        <taxon>unclassified sequences</taxon>
        <taxon>metagenomes</taxon>
        <taxon>ecological metagenomes</taxon>
    </lineage>
</organism>
<dbReference type="SUPFAM" id="SSF49265">
    <property type="entry name" value="Fibronectin type III"/>
    <property type="match status" value="1"/>
</dbReference>
<sequence>MGYSLDGQANKTILGDTLILMPTQGHHTIQVFAENTSGSIFESEIRHFHIYWNANVPDSPSNVAIVQGIGYISLNWDIPDDNNAPLTRYNVYRGNVSEGIKEFVGFTTDPDYNDTDAGNHIGHRFYYIIRAENVLGESADSEEVSGKAYDAPFIDWLTPEEDARVVFPANKSVHDSLFVIFNFTYETQGLDYENLFLNSDDYGNVSNKNSIIFEYDISVNGSVNATLIGYKEGIPIAHHT</sequence>
<dbReference type="EMBL" id="BART01024513">
    <property type="protein sequence ID" value="GAH04555.1"/>
    <property type="molecule type" value="Genomic_DNA"/>
</dbReference>
<dbReference type="InterPro" id="IPR013783">
    <property type="entry name" value="Ig-like_fold"/>
</dbReference>
<dbReference type="Gene3D" id="2.60.40.10">
    <property type="entry name" value="Immunoglobulins"/>
    <property type="match status" value="1"/>
</dbReference>
<evidence type="ECO:0000313" key="2">
    <source>
        <dbReference type="EMBL" id="GAH04555.1"/>
    </source>
</evidence>
<name>X1D8D6_9ZZZZ</name>
<dbReference type="PROSITE" id="PS50853">
    <property type="entry name" value="FN3"/>
    <property type="match status" value="1"/>
</dbReference>
<dbReference type="InterPro" id="IPR036116">
    <property type="entry name" value="FN3_sf"/>
</dbReference>
<feature type="non-terminal residue" evidence="2">
    <location>
        <position position="240"/>
    </location>
</feature>
<dbReference type="AlphaFoldDB" id="X1D8D6"/>
<feature type="domain" description="Fibronectin type-III" evidence="1">
    <location>
        <begin position="56"/>
        <end position="151"/>
    </location>
</feature>
<dbReference type="InterPro" id="IPR003961">
    <property type="entry name" value="FN3_dom"/>
</dbReference>
<comment type="caution">
    <text evidence="2">The sequence shown here is derived from an EMBL/GenBank/DDBJ whole genome shotgun (WGS) entry which is preliminary data.</text>
</comment>